<dbReference type="GO" id="GO:0005737">
    <property type="term" value="C:cytoplasm"/>
    <property type="evidence" value="ECO:0007669"/>
    <property type="project" value="TreeGrafter"/>
</dbReference>
<dbReference type="Gene3D" id="3.40.50.720">
    <property type="entry name" value="NAD(P)-binding Rossmann-like Domain"/>
    <property type="match status" value="1"/>
</dbReference>
<dbReference type="PANTHER" id="PTHR48079:SF6">
    <property type="entry name" value="NAD(P)-BINDING DOMAIN-CONTAINING PROTEIN-RELATED"/>
    <property type="match status" value="1"/>
</dbReference>
<proteinExistence type="predicted"/>
<keyword evidence="2" id="KW-1185">Reference proteome</keyword>
<dbReference type="GO" id="GO:0004029">
    <property type="term" value="F:aldehyde dehydrogenase (NAD+) activity"/>
    <property type="evidence" value="ECO:0007669"/>
    <property type="project" value="TreeGrafter"/>
</dbReference>
<gene>
    <name evidence="1" type="ordered locus">RSal33209_2587</name>
</gene>
<dbReference type="AlphaFoldDB" id="A9WRN0"/>
<dbReference type="HOGENOM" id="CLU_007383_9_2_11"/>
<protein>
    <submittedName>
        <fullName evidence="1">CPRD14 protein</fullName>
    </submittedName>
</protein>
<name>A9WRN0_RENSM</name>
<dbReference type="InterPro" id="IPR051783">
    <property type="entry name" value="NAD(P)-dependent_oxidoreduct"/>
</dbReference>
<dbReference type="SUPFAM" id="SSF51735">
    <property type="entry name" value="NAD(P)-binding Rossmann-fold domains"/>
    <property type="match status" value="1"/>
</dbReference>
<sequence length="165" mass="17931">MRAQGRGDKLVTILPGAVFGPILAADRVGTVEIIARMIQGKLRGAPRIGLEVVDVRDLANIHIRAMNAPEAAGERFLATGDFIWMRQMAQILRDDLGAVGAKVSTRQLPDILVRTVALFDSGMRAVTPSLGRKNQHTTAKAQWLLSWHARPAQETVLAAARGLQH</sequence>
<dbReference type="InterPro" id="IPR036291">
    <property type="entry name" value="NAD(P)-bd_dom_sf"/>
</dbReference>
<dbReference type="PANTHER" id="PTHR48079">
    <property type="entry name" value="PROTEIN YEEZ"/>
    <property type="match status" value="1"/>
</dbReference>
<dbReference type="eggNOG" id="COG0451">
    <property type="taxonomic scope" value="Bacteria"/>
</dbReference>
<dbReference type="STRING" id="288705.RSal33209_2587"/>
<dbReference type="KEGG" id="rsa:RSal33209_2587"/>
<evidence type="ECO:0000313" key="2">
    <source>
        <dbReference type="Proteomes" id="UP000002007"/>
    </source>
</evidence>
<dbReference type="Proteomes" id="UP000002007">
    <property type="component" value="Chromosome"/>
</dbReference>
<dbReference type="EMBL" id="CP000910">
    <property type="protein sequence ID" value="ABY24312.1"/>
    <property type="molecule type" value="Genomic_DNA"/>
</dbReference>
<organism evidence="1 2">
    <name type="scientific">Renibacterium salmoninarum (strain ATCC 33209 / DSM 20767 / JCM 11484 / NBRC 15589 / NCIMB 2235)</name>
    <dbReference type="NCBI Taxonomy" id="288705"/>
    <lineage>
        <taxon>Bacteria</taxon>
        <taxon>Bacillati</taxon>
        <taxon>Actinomycetota</taxon>
        <taxon>Actinomycetes</taxon>
        <taxon>Micrococcales</taxon>
        <taxon>Micrococcaceae</taxon>
        <taxon>Renibacterium</taxon>
    </lineage>
</organism>
<reference evidence="2" key="1">
    <citation type="journal article" date="2008" name="J. Bacteriol.">
        <title>Genome sequence of the fish pathogen Renibacterium salmoninarum suggests reductive evolution away from an environmental Arthrobacter ancestor.</title>
        <authorList>
            <person name="Wiens G.D."/>
            <person name="Rockey D.D."/>
            <person name="Wu Z."/>
            <person name="Chang J."/>
            <person name="Levy R."/>
            <person name="Crane S."/>
            <person name="Chen D.S."/>
            <person name="Capri G.R."/>
            <person name="Burnett J.R."/>
            <person name="Sudheesh P.S."/>
            <person name="Schipma M.J."/>
            <person name="Burd H."/>
            <person name="Bhattacharyya A."/>
            <person name="Rhodes L.D."/>
            <person name="Kaul R."/>
            <person name="Strom M.S."/>
        </authorList>
    </citation>
    <scope>NUCLEOTIDE SEQUENCE [LARGE SCALE GENOMIC DNA]</scope>
    <source>
        <strain evidence="2">ATCC 33209 / DSM 20767 / JCM 11484 / NBRC 15589 / NCIMB 2235</strain>
    </source>
</reference>
<accession>A9WRN0</accession>
<evidence type="ECO:0000313" key="1">
    <source>
        <dbReference type="EMBL" id="ABY24312.1"/>
    </source>
</evidence>